<name>A0ACC1CTW4_9NEOP</name>
<dbReference type="EMBL" id="CM034402">
    <property type="protein sequence ID" value="KAJ0175083.1"/>
    <property type="molecule type" value="Genomic_DNA"/>
</dbReference>
<protein>
    <submittedName>
        <fullName evidence="1">Uncharacterized protein</fullName>
    </submittedName>
</protein>
<organism evidence="1 2">
    <name type="scientific">Dendrolimus kikuchii</name>
    <dbReference type="NCBI Taxonomy" id="765133"/>
    <lineage>
        <taxon>Eukaryota</taxon>
        <taxon>Metazoa</taxon>
        <taxon>Ecdysozoa</taxon>
        <taxon>Arthropoda</taxon>
        <taxon>Hexapoda</taxon>
        <taxon>Insecta</taxon>
        <taxon>Pterygota</taxon>
        <taxon>Neoptera</taxon>
        <taxon>Endopterygota</taxon>
        <taxon>Lepidoptera</taxon>
        <taxon>Glossata</taxon>
        <taxon>Ditrysia</taxon>
        <taxon>Bombycoidea</taxon>
        <taxon>Lasiocampidae</taxon>
        <taxon>Dendrolimus</taxon>
    </lineage>
</organism>
<sequence length="224" mass="24713">MATHSGNTIHTSGTSTHSDRTPGDTSSNMDVFKVGVKIPPFWPDEPALWFAQIEGQFNISGITSDSTKFYHVISQLDQNHAAEVKDIIIAPPADNKYLKLKSELIKRLSASQEKKIKQLLMHEELGDRKPSQFLRYLQTLAGPTIPDSFLRTLWASRLPHNLQIVIAAQTDCTLETIADLADKVYEIAPSNPIVAATSTNIASSCLDEITKQISELTKEPVCLA</sequence>
<evidence type="ECO:0000313" key="2">
    <source>
        <dbReference type="Proteomes" id="UP000824533"/>
    </source>
</evidence>
<keyword evidence="2" id="KW-1185">Reference proteome</keyword>
<accession>A0ACC1CTW4</accession>
<gene>
    <name evidence="1" type="ORF">K1T71_009224</name>
</gene>
<proteinExistence type="predicted"/>
<evidence type="ECO:0000313" key="1">
    <source>
        <dbReference type="EMBL" id="KAJ0175083.1"/>
    </source>
</evidence>
<reference evidence="1 2" key="1">
    <citation type="journal article" date="2021" name="Front. Genet.">
        <title>Chromosome-Level Genome Assembly Reveals Significant Gene Expansion in the Toll and IMD Signaling Pathways of Dendrolimus kikuchii.</title>
        <authorList>
            <person name="Zhou J."/>
            <person name="Wu P."/>
            <person name="Xiong Z."/>
            <person name="Liu N."/>
            <person name="Zhao N."/>
            <person name="Ji M."/>
            <person name="Qiu Y."/>
            <person name="Yang B."/>
        </authorList>
    </citation>
    <scope>NUCLEOTIDE SEQUENCE [LARGE SCALE GENOMIC DNA]</scope>
    <source>
        <strain evidence="1">Ann1</strain>
    </source>
</reference>
<dbReference type="Proteomes" id="UP000824533">
    <property type="component" value="Linkage Group LG16"/>
</dbReference>
<comment type="caution">
    <text evidence="1">The sequence shown here is derived from an EMBL/GenBank/DDBJ whole genome shotgun (WGS) entry which is preliminary data.</text>
</comment>